<evidence type="ECO:0000313" key="2">
    <source>
        <dbReference type="EMBL" id="OYR67062.1"/>
    </source>
</evidence>
<dbReference type="EMBL" id="NHPA01000046">
    <property type="protein sequence ID" value="OYR67062.1"/>
    <property type="molecule type" value="Genomic_DNA"/>
</dbReference>
<dbReference type="AlphaFoldDB" id="A0A256JF74"/>
<dbReference type="Proteomes" id="UP000215731">
    <property type="component" value="Unassembled WGS sequence"/>
</dbReference>
<evidence type="ECO:0000313" key="3">
    <source>
        <dbReference type="Proteomes" id="UP000215607"/>
    </source>
</evidence>
<evidence type="ECO:0008006" key="5">
    <source>
        <dbReference type="Google" id="ProtNLM"/>
    </source>
</evidence>
<organism evidence="2 3">
    <name type="scientific">Halorubrum ezzemoulense</name>
    <name type="common">Halorubrum chaoviator</name>
    <dbReference type="NCBI Taxonomy" id="337243"/>
    <lineage>
        <taxon>Archaea</taxon>
        <taxon>Methanobacteriati</taxon>
        <taxon>Methanobacteriota</taxon>
        <taxon>Stenosarchaea group</taxon>
        <taxon>Halobacteria</taxon>
        <taxon>Halobacteriales</taxon>
        <taxon>Haloferacaceae</taxon>
        <taxon>Halorubrum</taxon>
    </lineage>
</organism>
<evidence type="ECO:0000313" key="1">
    <source>
        <dbReference type="EMBL" id="OYR64882.1"/>
    </source>
</evidence>
<name>A0A256JF74_HALEZ</name>
<sequence>MNTAADLETFEEWLDAFFASYYKRRPVNATFIGVHDYDDELPDFSTEGVASAVDEIDRLRAELDRFPTEDLTERQQLDRKLAAGALDIQRWEYEGTHFHQSNPCIYTGEAVFGVASLFLTKFAPLSERVDSAISRMEAIPGFLSEAQETLGPVPEHWLWRANDEVSAALALFGDGLGTLAETKNIDDPAFAAATSEAYDAFKRFGKFLDSVETTTAHAAGEEALSLVLERGHFREESPDEILALGDKHLARSNEELEAGLDDFPEDNVDEALAALADDHPSAEEYYERHTECWEKCRDISDGRFIDWPEYPLEYVPRPEWVREAAQDLYFLFYRAPAPHDDVEPVEYLLEPVEPTMDEERRERRLRRWNTSQIKLNHVAHHGGLGHHVQNHRAYNVADSRIGQMAAVDTPYRIALCCGGTMAEGWSPYASELLRETDFLTDREAYSLHATRRRMAARAVVDVKLHRNEFTADEAIAYYQDVAGMDEGGARYEVVKNSMFPGMAAMYLLGLLDVWEIRRELEAELGAAFNLQEFHESLLSSGSVPLTLKQAQLRESYVN</sequence>
<dbReference type="Pfam" id="PF05960">
    <property type="entry name" value="DUF885"/>
    <property type="match status" value="1"/>
</dbReference>
<gene>
    <name evidence="2" type="ORF">DJ79_09790</name>
    <name evidence="1" type="ORF">DJ80_03530</name>
</gene>
<dbReference type="InterPro" id="IPR010281">
    <property type="entry name" value="DUF885"/>
</dbReference>
<accession>A0A256JF74</accession>
<dbReference type="EMBL" id="NHOZ01000034">
    <property type="protein sequence ID" value="OYR64882.1"/>
    <property type="molecule type" value="Genomic_DNA"/>
</dbReference>
<comment type="caution">
    <text evidence="2">The sequence shown here is derived from an EMBL/GenBank/DDBJ whole genome shotgun (WGS) entry which is preliminary data.</text>
</comment>
<reference evidence="3 4" key="1">
    <citation type="journal article" date="2014" name="Front. Microbiol.">
        <title>Population and genomic analysis of the genus Halorubrum.</title>
        <authorList>
            <person name="Fullmer M.S."/>
            <person name="Soucy S.M."/>
            <person name="Swithers K.S."/>
            <person name="Makkay A.M."/>
            <person name="Wheeler R."/>
            <person name="Ventosa A."/>
            <person name="Gogarten J.P."/>
            <person name="Papke R.T."/>
        </authorList>
    </citation>
    <scope>NUCLEOTIDE SEQUENCE [LARGE SCALE GENOMIC DNA]</scope>
    <source>
        <strain evidence="2 3">Ga2p</strain>
        <strain evidence="1 4">Ga36</strain>
    </source>
</reference>
<evidence type="ECO:0000313" key="4">
    <source>
        <dbReference type="Proteomes" id="UP000215731"/>
    </source>
</evidence>
<protein>
    <recommendedName>
        <fullName evidence="5">DUF885 domain-containing protein</fullName>
    </recommendedName>
</protein>
<dbReference type="PANTHER" id="PTHR33361:SF15">
    <property type="entry name" value="DUF885 FAMILY LIPOPROTEIN"/>
    <property type="match status" value="1"/>
</dbReference>
<dbReference type="Proteomes" id="UP000215607">
    <property type="component" value="Unassembled WGS sequence"/>
</dbReference>
<reference evidence="2" key="2">
    <citation type="submission" date="2017-05" db="EMBL/GenBank/DDBJ databases">
        <authorList>
            <person name="Song R."/>
            <person name="Chenine A.L."/>
            <person name="Ruprecht R.M."/>
        </authorList>
    </citation>
    <scope>NUCLEOTIDE SEQUENCE</scope>
    <source>
        <strain evidence="2">Ga2p</strain>
        <strain evidence="1">Ga36</strain>
    </source>
</reference>
<dbReference type="PANTHER" id="PTHR33361">
    <property type="entry name" value="GLR0591 PROTEIN"/>
    <property type="match status" value="1"/>
</dbReference>
<dbReference type="RefSeq" id="WP_094552544.1">
    <property type="nucleotide sequence ID" value="NZ_NHOZ01000034.1"/>
</dbReference>
<proteinExistence type="predicted"/>